<dbReference type="SUPFAM" id="SSF51658">
    <property type="entry name" value="Xylose isomerase-like"/>
    <property type="match status" value="1"/>
</dbReference>
<evidence type="ECO:0000313" key="3">
    <source>
        <dbReference type="Proteomes" id="UP001216907"/>
    </source>
</evidence>
<dbReference type="InterPro" id="IPR006311">
    <property type="entry name" value="TAT_signal"/>
</dbReference>
<sequence length="316" mass="33980">MSCVPDDLDRRAWLRAAGAGLATLAAAPRAGAARRDEPHGEPTRFRIACMTLPYARFPLGRALTGVKAAGYEYVAWGVTHDEGNGEPTPVLAAEAPPARAKELGDRCRDLGLVPVMMFSGIYPEAPKSVEVFTSRIRQAAAAGIPQVLTFGHTAGGDRKLWVERFKALGPIARDHEVTIVVKQHGGETGTGTACAQIVREVADDGVKVNYDAGNVMDYLDVDPIADLKACAGEVRSFCIKDHRNFPRDEDCGPGFGEIDHYKLLHAVAFTGGAMPLCCENISAPLLPPPTRPEEVDALARRAREFLEVVIRGLTSL</sequence>
<accession>A0ABT6F3T1</accession>
<evidence type="ECO:0000259" key="1">
    <source>
        <dbReference type="Pfam" id="PF01261"/>
    </source>
</evidence>
<proteinExistence type="predicted"/>
<keyword evidence="2" id="KW-0413">Isomerase</keyword>
<feature type="domain" description="Xylose isomerase-like TIM barrel" evidence="1">
    <location>
        <begin position="66"/>
        <end position="293"/>
    </location>
</feature>
<dbReference type="PROSITE" id="PS51318">
    <property type="entry name" value="TAT"/>
    <property type="match status" value="1"/>
</dbReference>
<dbReference type="Proteomes" id="UP001216907">
    <property type="component" value="Unassembled WGS sequence"/>
</dbReference>
<reference evidence="2 3" key="1">
    <citation type="submission" date="2023-03" db="EMBL/GenBank/DDBJ databases">
        <title>Paludisphaera mucosa sp. nov. a novel planctomycete from northern fen.</title>
        <authorList>
            <person name="Ivanova A."/>
        </authorList>
    </citation>
    <scope>NUCLEOTIDE SEQUENCE [LARGE SCALE GENOMIC DNA]</scope>
    <source>
        <strain evidence="2 3">Pla2</strain>
    </source>
</reference>
<keyword evidence="3" id="KW-1185">Reference proteome</keyword>
<dbReference type="RefSeq" id="WP_277858596.1">
    <property type="nucleotide sequence ID" value="NZ_JARRAG010000001.1"/>
</dbReference>
<organism evidence="2 3">
    <name type="scientific">Paludisphaera mucosa</name>
    <dbReference type="NCBI Taxonomy" id="3030827"/>
    <lineage>
        <taxon>Bacteria</taxon>
        <taxon>Pseudomonadati</taxon>
        <taxon>Planctomycetota</taxon>
        <taxon>Planctomycetia</taxon>
        <taxon>Isosphaerales</taxon>
        <taxon>Isosphaeraceae</taxon>
        <taxon>Paludisphaera</taxon>
    </lineage>
</organism>
<dbReference type="EMBL" id="JARRAG010000001">
    <property type="protein sequence ID" value="MDG3002232.1"/>
    <property type="molecule type" value="Genomic_DNA"/>
</dbReference>
<dbReference type="Pfam" id="PF01261">
    <property type="entry name" value="AP_endonuc_2"/>
    <property type="match status" value="1"/>
</dbReference>
<protein>
    <submittedName>
        <fullName evidence="2">Sugar phosphate isomerase/epimerase</fullName>
    </submittedName>
</protein>
<comment type="caution">
    <text evidence="2">The sequence shown here is derived from an EMBL/GenBank/DDBJ whole genome shotgun (WGS) entry which is preliminary data.</text>
</comment>
<dbReference type="PANTHER" id="PTHR12110">
    <property type="entry name" value="HYDROXYPYRUVATE ISOMERASE"/>
    <property type="match status" value="1"/>
</dbReference>
<dbReference type="InterPro" id="IPR036237">
    <property type="entry name" value="Xyl_isomerase-like_sf"/>
</dbReference>
<dbReference type="Gene3D" id="3.20.20.150">
    <property type="entry name" value="Divalent-metal-dependent TIM barrel enzymes"/>
    <property type="match status" value="1"/>
</dbReference>
<evidence type="ECO:0000313" key="2">
    <source>
        <dbReference type="EMBL" id="MDG3002232.1"/>
    </source>
</evidence>
<dbReference type="InterPro" id="IPR050312">
    <property type="entry name" value="IolE/XylAMocC-like"/>
</dbReference>
<dbReference type="InterPro" id="IPR013022">
    <property type="entry name" value="Xyl_isomerase-like_TIM-brl"/>
</dbReference>
<name>A0ABT6F3T1_9BACT</name>
<gene>
    <name evidence="2" type="ORF">PZE19_00380</name>
</gene>
<dbReference type="PANTHER" id="PTHR12110:SF21">
    <property type="entry name" value="XYLOSE ISOMERASE-LIKE TIM BARREL DOMAIN-CONTAINING PROTEIN"/>
    <property type="match status" value="1"/>
</dbReference>
<dbReference type="GO" id="GO:0016853">
    <property type="term" value="F:isomerase activity"/>
    <property type="evidence" value="ECO:0007669"/>
    <property type="project" value="UniProtKB-KW"/>
</dbReference>